<dbReference type="InParanoid" id="A0A5J5F8M7"/>
<keyword evidence="3 7" id="KW-0049">Antioxidant</keyword>
<dbReference type="OrthoDB" id="1882547at2759"/>
<keyword evidence="10" id="KW-1185">Reference proteome</keyword>
<dbReference type="GO" id="GO:0005777">
    <property type="term" value="C:peroxisome"/>
    <property type="evidence" value="ECO:0007669"/>
    <property type="project" value="TreeGrafter"/>
</dbReference>
<dbReference type="Gene3D" id="3.40.30.10">
    <property type="entry name" value="Glutaredoxin"/>
    <property type="match status" value="1"/>
</dbReference>
<evidence type="ECO:0000313" key="10">
    <source>
        <dbReference type="Proteomes" id="UP000326924"/>
    </source>
</evidence>
<evidence type="ECO:0000313" key="9">
    <source>
        <dbReference type="EMBL" id="KAA8913630.1"/>
    </source>
</evidence>
<accession>A0A5J5F8M7</accession>
<dbReference type="Proteomes" id="UP000326924">
    <property type="component" value="Unassembled WGS sequence"/>
</dbReference>
<dbReference type="GO" id="GO:0005739">
    <property type="term" value="C:mitochondrion"/>
    <property type="evidence" value="ECO:0007669"/>
    <property type="project" value="TreeGrafter"/>
</dbReference>
<comment type="caution">
    <text evidence="9">The sequence shown here is derived from an EMBL/GenBank/DDBJ whole genome shotgun (WGS) entry which is preliminary data.</text>
</comment>
<evidence type="ECO:0000256" key="2">
    <source>
        <dbReference type="ARBA" id="ARBA00022559"/>
    </source>
</evidence>
<reference evidence="9 10" key="1">
    <citation type="submission" date="2019-09" db="EMBL/GenBank/DDBJ databases">
        <title>Draft genome of the ectomycorrhizal ascomycete Sphaerosporella brunnea.</title>
        <authorList>
            <consortium name="DOE Joint Genome Institute"/>
            <person name="Benucci G.M."/>
            <person name="Marozzi G."/>
            <person name="Antonielli L."/>
            <person name="Sanchez S."/>
            <person name="Marco P."/>
            <person name="Wang X."/>
            <person name="Falini L.B."/>
            <person name="Barry K."/>
            <person name="Haridas S."/>
            <person name="Lipzen A."/>
            <person name="Labutti K."/>
            <person name="Grigoriev I.V."/>
            <person name="Murat C."/>
            <person name="Martin F."/>
            <person name="Albertini E."/>
            <person name="Donnini D."/>
            <person name="Bonito G."/>
        </authorList>
    </citation>
    <scope>NUCLEOTIDE SEQUENCE [LARGE SCALE GENOMIC DNA]</scope>
    <source>
        <strain evidence="9 10">Sb_GMNB300</strain>
    </source>
</reference>
<gene>
    <name evidence="9" type="ORF">FN846DRAFT_897135</name>
</gene>
<evidence type="ECO:0000256" key="4">
    <source>
        <dbReference type="ARBA" id="ARBA00023002"/>
    </source>
</evidence>
<keyword evidence="2 7" id="KW-0575">Peroxidase</keyword>
<sequence>MAAFHRIAGSPLLRSAIANSKRTFHGSAIVSIKAGDAFPDVELMEGRRVSAALPARPPGTKLSLARVLQKQPKAIVVGVPAAFSPACSATHVPGYIAAKSGIPTYVVSVNDAFVMKAWKESLLKDGTPEFRFLADPAGALTAALDMEFDSEKIFGNKRSKRYALYVQNGKVKQVFVEPDNTGVSESAAGKVLEAISKA</sequence>
<protein>
    <submittedName>
        <fullName evidence="9">AhpC/TSA family protein</fullName>
    </submittedName>
</protein>
<evidence type="ECO:0000259" key="8">
    <source>
        <dbReference type="Pfam" id="PF08534"/>
    </source>
</evidence>
<proteinExistence type="inferred from homology"/>
<dbReference type="Pfam" id="PF08534">
    <property type="entry name" value="Redoxin"/>
    <property type="match status" value="1"/>
</dbReference>
<evidence type="ECO:0000256" key="6">
    <source>
        <dbReference type="PIRSR" id="PIRSR637944-1"/>
    </source>
</evidence>
<feature type="active site" description="Cysteine sulfenic acid (-SOH) intermediate" evidence="6">
    <location>
        <position position="87"/>
    </location>
</feature>
<keyword evidence="4 7" id="KW-0560">Oxidoreductase</keyword>
<evidence type="ECO:0000256" key="1">
    <source>
        <dbReference type="ARBA" id="ARBA00010505"/>
    </source>
</evidence>
<comment type="function">
    <text evidence="7">Thiol-specific peroxidase that catalyzes the reduction of hydrogen peroxide and organic hydroperoxides to water and alcohols, respectively. Plays a role in cell protection against oxidative stress by detoxifying peroxides.</text>
</comment>
<feature type="domain" description="Redoxin" evidence="8">
    <location>
        <begin position="33"/>
        <end position="192"/>
    </location>
</feature>
<dbReference type="GO" id="GO:0045454">
    <property type="term" value="P:cell redox homeostasis"/>
    <property type="evidence" value="ECO:0007669"/>
    <property type="project" value="TreeGrafter"/>
</dbReference>
<dbReference type="EMBL" id="VXIS01000013">
    <property type="protein sequence ID" value="KAA8913630.1"/>
    <property type="molecule type" value="Genomic_DNA"/>
</dbReference>
<dbReference type="GO" id="GO:0005829">
    <property type="term" value="C:cytosol"/>
    <property type="evidence" value="ECO:0007669"/>
    <property type="project" value="TreeGrafter"/>
</dbReference>
<dbReference type="PANTHER" id="PTHR10430:SF39">
    <property type="entry name" value="PEROXISOMAL MEMBRANE ASSOCIATED PROTEIN 20"/>
    <property type="match status" value="1"/>
</dbReference>
<dbReference type="SUPFAM" id="SSF52833">
    <property type="entry name" value="Thioredoxin-like"/>
    <property type="match status" value="1"/>
</dbReference>
<dbReference type="GO" id="GO:0034599">
    <property type="term" value="P:cellular response to oxidative stress"/>
    <property type="evidence" value="ECO:0007669"/>
    <property type="project" value="InterPro"/>
</dbReference>
<keyword evidence="5 7" id="KW-0676">Redox-active center</keyword>
<dbReference type="GO" id="GO:0008379">
    <property type="term" value="F:thioredoxin peroxidase activity"/>
    <property type="evidence" value="ECO:0007669"/>
    <property type="project" value="InterPro"/>
</dbReference>
<dbReference type="InterPro" id="IPR037944">
    <property type="entry name" value="PRX5-like"/>
</dbReference>
<dbReference type="PANTHER" id="PTHR10430">
    <property type="entry name" value="PEROXIREDOXIN"/>
    <property type="match status" value="1"/>
</dbReference>
<dbReference type="InterPro" id="IPR013740">
    <property type="entry name" value="Redoxin"/>
</dbReference>
<dbReference type="GO" id="GO:0042744">
    <property type="term" value="P:hydrogen peroxide catabolic process"/>
    <property type="evidence" value="ECO:0007669"/>
    <property type="project" value="TreeGrafter"/>
</dbReference>
<evidence type="ECO:0000256" key="5">
    <source>
        <dbReference type="ARBA" id="ARBA00023284"/>
    </source>
</evidence>
<comment type="similarity">
    <text evidence="1 7">Belongs to the peroxiredoxin family. Prx5 subfamily.</text>
</comment>
<evidence type="ECO:0000256" key="7">
    <source>
        <dbReference type="RuleBase" id="RU366011"/>
    </source>
</evidence>
<dbReference type="CDD" id="cd03013">
    <property type="entry name" value="PRX5_like"/>
    <property type="match status" value="1"/>
</dbReference>
<name>A0A5J5F8M7_9PEZI</name>
<dbReference type="AlphaFoldDB" id="A0A5J5F8M7"/>
<evidence type="ECO:0000256" key="3">
    <source>
        <dbReference type="ARBA" id="ARBA00022862"/>
    </source>
</evidence>
<dbReference type="InterPro" id="IPR036249">
    <property type="entry name" value="Thioredoxin-like_sf"/>
</dbReference>
<organism evidence="9 10">
    <name type="scientific">Sphaerosporella brunnea</name>
    <dbReference type="NCBI Taxonomy" id="1250544"/>
    <lineage>
        <taxon>Eukaryota</taxon>
        <taxon>Fungi</taxon>
        <taxon>Dikarya</taxon>
        <taxon>Ascomycota</taxon>
        <taxon>Pezizomycotina</taxon>
        <taxon>Pezizomycetes</taxon>
        <taxon>Pezizales</taxon>
        <taxon>Pyronemataceae</taxon>
        <taxon>Sphaerosporella</taxon>
    </lineage>
</organism>